<dbReference type="PANTHER" id="PTHR46206">
    <property type="entry name" value="CYTOCHROME P450"/>
    <property type="match status" value="1"/>
</dbReference>
<name>A0A2A9PF31_OPHUN</name>
<sequence>MNRSDMESLAWASQRYPYGIYWGQMLAALAIIGLCTWLFFPSTDTVSAPFIGSRWPWEPKFMTRLRFATGAQDIINEGYSKCKDSSFRVSRTDGDVLVLSRKYLDELHNAPVQRLSSIKGLIKNFGGHYSGISLLGESDVGTRALQTKITPNLPKLVDDMRDELEHALRMEMPDCQDWTAVSMQPLLLKLLSSITQRVFIGLPLCRNQEWLDASSQHAHNVTMTQMAMRVVPPWMRPLLDLVLPSSWKYKACVRSGKKIIAPEVQRRRRLEETDPDYIKPDDLLQAMMDLSAPHEKQSQPEDLAHRQLLMTLVAGHSTAAAGSHALFDLVARPDCLDELRREAVQVLQEEGGCWQKQSLGKLYKMDSVLRESQRMNPPSLLGFHRIIQDPDGITLHDGLHVPYGTHVCIAPHSVSSDPAVIRQPDIFNGLRYFERRRENAAEASRHQHATADKDHLHFGYGTWSCPGRFLASAELKMVLVELLLRYDFKYPAGSSRPVNRNIEEFPYVHVETPLLLRRRRRPAETEAGL</sequence>
<evidence type="ECO:0000313" key="12">
    <source>
        <dbReference type="Proteomes" id="UP000037136"/>
    </source>
</evidence>
<dbReference type="AlphaFoldDB" id="A0A2A9PF31"/>
<comment type="cofactor">
    <cofactor evidence="1 9">
        <name>heme</name>
        <dbReference type="ChEBI" id="CHEBI:30413"/>
    </cofactor>
</comment>
<keyword evidence="10" id="KW-1133">Transmembrane helix</keyword>
<proteinExistence type="inferred from homology"/>
<dbReference type="GO" id="GO:0005506">
    <property type="term" value="F:iron ion binding"/>
    <property type="evidence" value="ECO:0007669"/>
    <property type="project" value="InterPro"/>
</dbReference>
<dbReference type="PRINTS" id="PR00465">
    <property type="entry name" value="EP450IV"/>
</dbReference>
<keyword evidence="4 9" id="KW-0349">Heme</keyword>
<dbReference type="SUPFAM" id="SSF48264">
    <property type="entry name" value="Cytochrome P450"/>
    <property type="match status" value="1"/>
</dbReference>
<evidence type="ECO:0000256" key="10">
    <source>
        <dbReference type="SAM" id="Phobius"/>
    </source>
</evidence>
<evidence type="ECO:0000313" key="11">
    <source>
        <dbReference type="EMBL" id="PFH59490.1"/>
    </source>
</evidence>
<feature type="transmembrane region" description="Helical" evidence="10">
    <location>
        <begin position="20"/>
        <end position="40"/>
    </location>
</feature>
<keyword evidence="10" id="KW-0472">Membrane</keyword>
<protein>
    <recommendedName>
        <fullName evidence="13">Cytochrome P450</fullName>
    </recommendedName>
</protein>
<evidence type="ECO:0008006" key="13">
    <source>
        <dbReference type="Google" id="ProtNLM"/>
    </source>
</evidence>
<dbReference type="PANTHER" id="PTHR46206:SF6">
    <property type="entry name" value="CYTOCHROME P450 MONOOXYGENASE AN1598-RELATED"/>
    <property type="match status" value="1"/>
</dbReference>
<dbReference type="GO" id="GO:0004497">
    <property type="term" value="F:monooxygenase activity"/>
    <property type="evidence" value="ECO:0007669"/>
    <property type="project" value="UniProtKB-KW"/>
</dbReference>
<dbReference type="Gene3D" id="1.10.630.10">
    <property type="entry name" value="Cytochrome P450"/>
    <property type="match status" value="1"/>
</dbReference>
<evidence type="ECO:0000256" key="1">
    <source>
        <dbReference type="ARBA" id="ARBA00001971"/>
    </source>
</evidence>
<evidence type="ECO:0000256" key="5">
    <source>
        <dbReference type="ARBA" id="ARBA00022723"/>
    </source>
</evidence>
<dbReference type="InterPro" id="IPR036396">
    <property type="entry name" value="Cyt_P450_sf"/>
</dbReference>
<evidence type="ECO:0000256" key="3">
    <source>
        <dbReference type="ARBA" id="ARBA00010617"/>
    </source>
</evidence>
<dbReference type="OrthoDB" id="1844152at2759"/>
<dbReference type="EMBL" id="LAZP02000194">
    <property type="protein sequence ID" value="PFH59490.1"/>
    <property type="molecule type" value="Genomic_DNA"/>
</dbReference>
<organism evidence="11 12">
    <name type="scientific">Ophiocordyceps unilateralis</name>
    <name type="common">Zombie-ant fungus</name>
    <name type="synonym">Torrubia unilateralis</name>
    <dbReference type="NCBI Taxonomy" id="268505"/>
    <lineage>
        <taxon>Eukaryota</taxon>
        <taxon>Fungi</taxon>
        <taxon>Dikarya</taxon>
        <taxon>Ascomycota</taxon>
        <taxon>Pezizomycotina</taxon>
        <taxon>Sordariomycetes</taxon>
        <taxon>Hypocreomycetidae</taxon>
        <taxon>Hypocreales</taxon>
        <taxon>Ophiocordycipitaceae</taxon>
        <taxon>Ophiocordyceps</taxon>
    </lineage>
</organism>
<dbReference type="GO" id="GO:0016705">
    <property type="term" value="F:oxidoreductase activity, acting on paired donors, with incorporation or reduction of molecular oxygen"/>
    <property type="evidence" value="ECO:0007669"/>
    <property type="project" value="InterPro"/>
</dbReference>
<evidence type="ECO:0000256" key="7">
    <source>
        <dbReference type="ARBA" id="ARBA00023004"/>
    </source>
</evidence>
<keyword evidence="7 9" id="KW-0408">Iron</keyword>
<gene>
    <name evidence="11" type="ORF">XA68_12250</name>
</gene>
<dbReference type="STRING" id="268505.A0A2A9PF31"/>
<dbReference type="InterPro" id="IPR001128">
    <property type="entry name" value="Cyt_P450"/>
</dbReference>
<evidence type="ECO:0000256" key="2">
    <source>
        <dbReference type="ARBA" id="ARBA00004167"/>
    </source>
</evidence>
<dbReference type="CDD" id="cd11041">
    <property type="entry name" value="CYP503A1-like"/>
    <property type="match status" value="1"/>
</dbReference>
<feature type="binding site" description="axial binding residue" evidence="9">
    <location>
        <position position="465"/>
    </location>
    <ligand>
        <name>heme</name>
        <dbReference type="ChEBI" id="CHEBI:30413"/>
    </ligand>
    <ligandPart>
        <name>Fe</name>
        <dbReference type="ChEBI" id="CHEBI:18248"/>
    </ligandPart>
</feature>
<keyword evidence="8" id="KW-0503">Monooxygenase</keyword>
<keyword evidence="12" id="KW-1185">Reference proteome</keyword>
<comment type="caution">
    <text evidence="11">The sequence shown here is derived from an EMBL/GenBank/DDBJ whole genome shotgun (WGS) entry which is preliminary data.</text>
</comment>
<comment type="similarity">
    <text evidence="3">Belongs to the cytochrome P450 family.</text>
</comment>
<accession>A0A2A9PF31</accession>
<keyword evidence="10" id="KW-0812">Transmembrane</keyword>
<reference evidence="11 12" key="1">
    <citation type="journal article" date="2015" name="BMC Genomics">
        <title>Gene expression during zombie ant biting behavior reflects the complexity underlying fungal parasitic behavioral manipulation.</title>
        <authorList>
            <person name="de Bekker C."/>
            <person name="Ohm R.A."/>
            <person name="Loreto R.G."/>
            <person name="Sebastian A."/>
            <person name="Albert I."/>
            <person name="Merrow M."/>
            <person name="Brachmann A."/>
            <person name="Hughes D.P."/>
        </authorList>
    </citation>
    <scope>NUCLEOTIDE SEQUENCE [LARGE SCALE GENOMIC DNA]</scope>
    <source>
        <strain evidence="11 12">SC16a</strain>
    </source>
</reference>
<evidence type="ECO:0000256" key="6">
    <source>
        <dbReference type="ARBA" id="ARBA00023002"/>
    </source>
</evidence>
<dbReference type="GO" id="GO:0016020">
    <property type="term" value="C:membrane"/>
    <property type="evidence" value="ECO:0007669"/>
    <property type="project" value="UniProtKB-SubCell"/>
</dbReference>
<evidence type="ECO:0000256" key="8">
    <source>
        <dbReference type="ARBA" id="ARBA00023033"/>
    </source>
</evidence>
<dbReference type="Pfam" id="PF00067">
    <property type="entry name" value="p450"/>
    <property type="match status" value="1"/>
</dbReference>
<comment type="subcellular location">
    <subcellularLocation>
        <location evidence="2">Membrane</location>
        <topology evidence="2">Single-pass membrane protein</topology>
    </subcellularLocation>
</comment>
<evidence type="ECO:0000256" key="9">
    <source>
        <dbReference type="PIRSR" id="PIRSR602403-1"/>
    </source>
</evidence>
<keyword evidence="5 9" id="KW-0479">Metal-binding</keyword>
<keyword evidence="6" id="KW-0560">Oxidoreductase</keyword>
<evidence type="ECO:0000256" key="4">
    <source>
        <dbReference type="ARBA" id="ARBA00022617"/>
    </source>
</evidence>
<dbReference type="Proteomes" id="UP000037136">
    <property type="component" value="Unassembled WGS sequence"/>
</dbReference>
<reference evidence="11 12" key="2">
    <citation type="journal article" date="2017" name="Sci. Rep.">
        <title>Ant-infecting Ophiocordyceps genomes reveal a high diversity of potential behavioral manipulation genes and a possible major role for enterotoxins.</title>
        <authorList>
            <person name="de Bekker C."/>
            <person name="Ohm R.A."/>
            <person name="Evans H.C."/>
            <person name="Brachmann A."/>
            <person name="Hughes D.P."/>
        </authorList>
    </citation>
    <scope>NUCLEOTIDE SEQUENCE [LARGE SCALE GENOMIC DNA]</scope>
    <source>
        <strain evidence="11 12">SC16a</strain>
    </source>
</reference>
<dbReference type="InterPro" id="IPR002403">
    <property type="entry name" value="Cyt_P450_E_grp-IV"/>
</dbReference>
<dbReference type="GO" id="GO:0020037">
    <property type="term" value="F:heme binding"/>
    <property type="evidence" value="ECO:0007669"/>
    <property type="project" value="InterPro"/>
</dbReference>